<protein>
    <recommendedName>
        <fullName evidence="3">Cysteine-rich secretory family protein</fullName>
    </recommendedName>
</protein>
<dbReference type="AlphaFoldDB" id="A0A2T0VF71"/>
<keyword evidence="2" id="KW-1185">Reference proteome</keyword>
<dbReference type="EMBL" id="PVTL01000003">
    <property type="protein sequence ID" value="PRY68802.1"/>
    <property type="molecule type" value="Genomic_DNA"/>
</dbReference>
<comment type="caution">
    <text evidence="1">The sequence shown here is derived from an EMBL/GenBank/DDBJ whole genome shotgun (WGS) entry which is preliminary data.</text>
</comment>
<organism evidence="1 2">
    <name type="scientific">Glaciihabitans tibetensis</name>
    <dbReference type="NCBI Taxonomy" id="1266600"/>
    <lineage>
        <taxon>Bacteria</taxon>
        <taxon>Bacillati</taxon>
        <taxon>Actinomycetota</taxon>
        <taxon>Actinomycetes</taxon>
        <taxon>Micrococcales</taxon>
        <taxon>Microbacteriaceae</taxon>
        <taxon>Glaciihabitans</taxon>
    </lineage>
</organism>
<proteinExistence type="predicted"/>
<sequence length="176" mass="17635">MGAVRASAALASGCAAGDAGVGYGAAPSLVSGGGVAGTTSADLAAFGARFNAIRASACLPPIPPSNIRYDDCLQQRLFWVAEDPSTNRGSAWGHQPTRSDGAAVVGCDGNLAGGSGYTGATAADRWWQSPSHQQSLYRPASTANAASICIGFAMTHGGLPNEPASFARAAAVRYAC</sequence>
<reference evidence="1 2" key="1">
    <citation type="submission" date="2018-03" db="EMBL/GenBank/DDBJ databases">
        <title>Genomic Encyclopedia of Type Strains, Phase III (KMG-III): the genomes of soil and plant-associated and newly described type strains.</title>
        <authorList>
            <person name="Whitman W."/>
        </authorList>
    </citation>
    <scope>NUCLEOTIDE SEQUENCE [LARGE SCALE GENOMIC DNA]</scope>
    <source>
        <strain evidence="1 2">CGMCC 1.12484</strain>
    </source>
</reference>
<evidence type="ECO:0008006" key="3">
    <source>
        <dbReference type="Google" id="ProtNLM"/>
    </source>
</evidence>
<evidence type="ECO:0000313" key="1">
    <source>
        <dbReference type="EMBL" id="PRY68802.1"/>
    </source>
</evidence>
<dbReference type="Proteomes" id="UP000237983">
    <property type="component" value="Unassembled WGS sequence"/>
</dbReference>
<gene>
    <name evidence="1" type="ORF">B0I08_1036</name>
</gene>
<evidence type="ECO:0000313" key="2">
    <source>
        <dbReference type="Proteomes" id="UP000237983"/>
    </source>
</evidence>
<accession>A0A2T0VF71</accession>
<name>A0A2T0VF71_9MICO</name>